<feature type="region of interest" description="Disordered" evidence="1">
    <location>
        <begin position="1"/>
        <end position="29"/>
    </location>
</feature>
<dbReference type="SUPFAM" id="SSF55874">
    <property type="entry name" value="ATPase domain of HSP90 chaperone/DNA topoisomerase II/histidine kinase"/>
    <property type="match status" value="1"/>
</dbReference>
<reference evidence="3 4" key="1">
    <citation type="submission" date="2024-02" db="EMBL/GenBank/DDBJ databases">
        <title>Chromosome-scale genome assembly of the rough periwinkle Littorina saxatilis.</title>
        <authorList>
            <person name="De Jode A."/>
            <person name="Faria R."/>
            <person name="Formenti G."/>
            <person name="Sims Y."/>
            <person name="Smith T.P."/>
            <person name="Tracey A."/>
            <person name="Wood J.M.D."/>
            <person name="Zagrodzka Z.B."/>
            <person name="Johannesson K."/>
            <person name="Butlin R.K."/>
            <person name="Leder E.H."/>
        </authorList>
    </citation>
    <scope>NUCLEOTIDE SEQUENCE [LARGE SCALE GENOMIC DNA]</scope>
    <source>
        <strain evidence="3">Snail1</strain>
        <tissue evidence="3">Muscle</tissue>
    </source>
</reference>
<protein>
    <recommendedName>
        <fullName evidence="2">Sacsin/Nov domain-containing protein</fullName>
    </recommendedName>
</protein>
<dbReference type="InterPro" id="IPR058210">
    <property type="entry name" value="SACS/Nov_dom"/>
</dbReference>
<organism evidence="3 4">
    <name type="scientific">Littorina saxatilis</name>
    <dbReference type="NCBI Taxonomy" id="31220"/>
    <lineage>
        <taxon>Eukaryota</taxon>
        <taxon>Metazoa</taxon>
        <taxon>Spiralia</taxon>
        <taxon>Lophotrochozoa</taxon>
        <taxon>Mollusca</taxon>
        <taxon>Gastropoda</taxon>
        <taxon>Caenogastropoda</taxon>
        <taxon>Littorinimorpha</taxon>
        <taxon>Littorinoidea</taxon>
        <taxon>Littorinidae</taxon>
        <taxon>Littorina</taxon>
    </lineage>
</organism>
<dbReference type="Pfam" id="PF25794">
    <property type="entry name" value="SACS"/>
    <property type="match status" value="1"/>
</dbReference>
<evidence type="ECO:0000313" key="4">
    <source>
        <dbReference type="Proteomes" id="UP001374579"/>
    </source>
</evidence>
<dbReference type="Proteomes" id="UP001374579">
    <property type="component" value="Unassembled WGS sequence"/>
</dbReference>
<feature type="domain" description="Sacsin/Nov" evidence="2">
    <location>
        <begin position="38"/>
        <end position="76"/>
    </location>
</feature>
<keyword evidence="4" id="KW-1185">Reference proteome</keyword>
<dbReference type="AlphaFoldDB" id="A0AAN9AKX4"/>
<evidence type="ECO:0000256" key="1">
    <source>
        <dbReference type="SAM" id="MobiDB-lite"/>
    </source>
</evidence>
<name>A0AAN9AKX4_9CAEN</name>
<evidence type="ECO:0000313" key="3">
    <source>
        <dbReference type="EMBL" id="KAK7088674.1"/>
    </source>
</evidence>
<feature type="compositionally biased region" description="Basic and acidic residues" evidence="1">
    <location>
        <begin position="11"/>
        <end position="26"/>
    </location>
</feature>
<gene>
    <name evidence="3" type="ORF">V1264_022568</name>
</gene>
<comment type="caution">
    <text evidence="3">The sequence shown here is derived from an EMBL/GenBank/DDBJ whole genome shotgun (WGS) entry which is preliminary data.</text>
</comment>
<sequence length="114" mass="12818">MSGSGTWPDPDDPRCKMADDDRDVGGHSKRVLGFERPSLLEDLKNIMHEYPDNEHIFKEMLQNAEDARATTVKIVSVPRDATPPPPVKTPRQSDPTSWRPPFARVFSVSAEFLS</sequence>
<dbReference type="InterPro" id="IPR036890">
    <property type="entry name" value="HATPase_C_sf"/>
</dbReference>
<proteinExistence type="predicted"/>
<dbReference type="EMBL" id="JBAMIC010004070">
    <property type="protein sequence ID" value="KAK7088674.1"/>
    <property type="molecule type" value="Genomic_DNA"/>
</dbReference>
<accession>A0AAN9AKX4</accession>
<feature type="region of interest" description="Disordered" evidence="1">
    <location>
        <begin position="77"/>
        <end position="99"/>
    </location>
</feature>
<evidence type="ECO:0000259" key="2">
    <source>
        <dbReference type="Pfam" id="PF25794"/>
    </source>
</evidence>